<name>A0A9W4SYC1_9GLOM</name>
<feature type="region of interest" description="Disordered" evidence="1">
    <location>
        <begin position="48"/>
        <end position="88"/>
    </location>
</feature>
<evidence type="ECO:0000256" key="1">
    <source>
        <dbReference type="SAM" id="MobiDB-lite"/>
    </source>
</evidence>
<feature type="compositionally biased region" description="Polar residues" evidence="1">
    <location>
        <begin position="79"/>
        <end position="88"/>
    </location>
</feature>
<reference evidence="2" key="1">
    <citation type="submission" date="2022-08" db="EMBL/GenBank/DDBJ databases">
        <authorList>
            <person name="Kallberg Y."/>
            <person name="Tangrot J."/>
            <person name="Rosling A."/>
        </authorList>
    </citation>
    <scope>NUCLEOTIDE SEQUENCE</scope>
    <source>
        <strain evidence="2">Wild A</strain>
    </source>
</reference>
<sequence>MSEFIEESSEDNSEFSKGNLVELLFSAILNATDKDNVLILPTKVYFNNDSNSQDDDTQEEVQADVENEKDHSARGWDDTLNNPITNNNDSEIIENTKKLMKEMLPKLFLNDFINYPIICGEGARSRASQQKIVDDDVKNAKSMAELYNHIVISEADAH</sequence>
<protein>
    <submittedName>
        <fullName evidence="2">12670_t:CDS:1</fullName>
    </submittedName>
</protein>
<feature type="compositionally biased region" description="Acidic residues" evidence="1">
    <location>
        <begin position="52"/>
        <end position="65"/>
    </location>
</feature>
<evidence type="ECO:0000313" key="2">
    <source>
        <dbReference type="EMBL" id="CAI2185991.1"/>
    </source>
</evidence>
<accession>A0A9W4SYC1</accession>
<keyword evidence="3" id="KW-1185">Reference proteome</keyword>
<dbReference type="AlphaFoldDB" id="A0A9W4SYC1"/>
<gene>
    <name evidence="2" type="ORF">FWILDA_LOCUS12353</name>
</gene>
<proteinExistence type="predicted"/>
<feature type="compositionally biased region" description="Basic and acidic residues" evidence="1">
    <location>
        <begin position="66"/>
        <end position="77"/>
    </location>
</feature>
<evidence type="ECO:0000313" key="3">
    <source>
        <dbReference type="Proteomes" id="UP001153678"/>
    </source>
</evidence>
<dbReference type="Proteomes" id="UP001153678">
    <property type="component" value="Unassembled WGS sequence"/>
</dbReference>
<comment type="caution">
    <text evidence="2">The sequence shown here is derived from an EMBL/GenBank/DDBJ whole genome shotgun (WGS) entry which is preliminary data.</text>
</comment>
<dbReference type="EMBL" id="CAMKVN010003953">
    <property type="protein sequence ID" value="CAI2185991.1"/>
    <property type="molecule type" value="Genomic_DNA"/>
</dbReference>
<organism evidence="2 3">
    <name type="scientific">Funneliformis geosporum</name>
    <dbReference type="NCBI Taxonomy" id="1117311"/>
    <lineage>
        <taxon>Eukaryota</taxon>
        <taxon>Fungi</taxon>
        <taxon>Fungi incertae sedis</taxon>
        <taxon>Mucoromycota</taxon>
        <taxon>Glomeromycotina</taxon>
        <taxon>Glomeromycetes</taxon>
        <taxon>Glomerales</taxon>
        <taxon>Glomeraceae</taxon>
        <taxon>Funneliformis</taxon>
    </lineage>
</organism>